<proteinExistence type="predicted"/>
<dbReference type="Proteomes" id="UP000297741">
    <property type="component" value="Unassembled WGS sequence"/>
</dbReference>
<comment type="caution">
    <text evidence="1">The sequence shown here is derived from an EMBL/GenBank/DDBJ whole genome shotgun (WGS) entry which is preliminary data.</text>
</comment>
<evidence type="ECO:0000313" key="1">
    <source>
        <dbReference type="EMBL" id="TGD45269.1"/>
    </source>
</evidence>
<reference evidence="1 2" key="1">
    <citation type="submission" date="2018-11" db="EMBL/GenBank/DDBJ databases">
        <title>Tabrizicola sp. isolated from sediment of alpine lake.</title>
        <authorList>
            <person name="Liu Z."/>
        </authorList>
    </citation>
    <scope>NUCLEOTIDE SEQUENCE [LARGE SCALE GENOMIC DNA]</scope>
    <source>
        <strain evidence="1 2">DRYC-M-16</strain>
    </source>
</reference>
<evidence type="ECO:0008006" key="3">
    <source>
        <dbReference type="Google" id="ProtNLM"/>
    </source>
</evidence>
<sequence length="290" mass="31395">MLAIWGTRYGPSDVNGIVQAAYRLSPGLHSVVLVTDRTRDGIDARVRQVAFPADYDRAEFFGRGYRSKLAVFSPQVVPPGLPCVFLDLDTVVIGDLGRIAALVQGPDDLFMLPPGGLGFGALRRVRDRVKGDGKFPVGNSSILAFHADAAPNLAETYASRFGAGDTEATRMVIDDVIIAWFGRGRVKGVPTSCGVMFRREFLSRVPGWAWFKAWLPGVQRRRSQIAAVTFNGVAVKPEQLATLAEGDTVSDGRGRSGPWTRRAIGPLWSHLQATVQPTAASPRPCEDHPG</sequence>
<dbReference type="EMBL" id="RPEM01000001">
    <property type="protein sequence ID" value="TGD45269.1"/>
    <property type="molecule type" value="Genomic_DNA"/>
</dbReference>
<gene>
    <name evidence="1" type="ORF">EEB11_01545</name>
</gene>
<organism evidence="1 2">
    <name type="scientific">Pseudotabrizicola sediminis</name>
    <dbReference type="NCBI Taxonomy" id="2486418"/>
    <lineage>
        <taxon>Bacteria</taxon>
        <taxon>Pseudomonadati</taxon>
        <taxon>Pseudomonadota</taxon>
        <taxon>Alphaproteobacteria</taxon>
        <taxon>Rhodobacterales</taxon>
        <taxon>Paracoccaceae</taxon>
        <taxon>Pseudotabrizicola</taxon>
    </lineage>
</organism>
<evidence type="ECO:0000313" key="2">
    <source>
        <dbReference type="Proteomes" id="UP000297741"/>
    </source>
</evidence>
<name>A0ABY2KVS3_9RHOB</name>
<accession>A0ABY2KVS3</accession>
<keyword evidence="2" id="KW-1185">Reference proteome</keyword>
<protein>
    <recommendedName>
        <fullName evidence="3">Glycosyl transferase family 8</fullName>
    </recommendedName>
</protein>